<accession>A0A9Q0K4Z3</accession>
<dbReference type="OrthoDB" id="1917746at2759"/>
<evidence type="ECO:0000256" key="6">
    <source>
        <dbReference type="SAM" id="Phobius"/>
    </source>
</evidence>
<feature type="compositionally biased region" description="Basic and acidic residues" evidence="5">
    <location>
        <begin position="1"/>
        <end position="11"/>
    </location>
</feature>
<keyword evidence="9" id="KW-1185">Reference proteome</keyword>
<dbReference type="Gene3D" id="2.60.40.1820">
    <property type="match status" value="1"/>
</dbReference>
<dbReference type="AlphaFoldDB" id="A0A9Q0K4Z3"/>
<feature type="region of interest" description="Disordered" evidence="5">
    <location>
        <begin position="1"/>
        <end position="33"/>
    </location>
</feature>
<dbReference type="EMBL" id="JAMYWD010000009">
    <property type="protein sequence ID" value="KAJ4961638.1"/>
    <property type="molecule type" value="Genomic_DNA"/>
</dbReference>
<dbReference type="Pfam" id="PF03168">
    <property type="entry name" value="LEA_2"/>
    <property type="match status" value="1"/>
</dbReference>
<feature type="transmembrane region" description="Helical" evidence="6">
    <location>
        <begin position="65"/>
        <end position="88"/>
    </location>
</feature>
<protein>
    <recommendedName>
        <fullName evidence="7">Late embryogenesis abundant protein LEA-2 subgroup domain-containing protein</fullName>
    </recommendedName>
</protein>
<comment type="subcellular location">
    <subcellularLocation>
        <location evidence="1">Membrane</location>
        <topology evidence="1">Single-pass membrane protein</topology>
    </subcellularLocation>
</comment>
<evidence type="ECO:0000256" key="5">
    <source>
        <dbReference type="SAM" id="MobiDB-lite"/>
    </source>
</evidence>
<feature type="domain" description="Late embryogenesis abundant protein LEA-2 subgroup" evidence="7">
    <location>
        <begin position="121"/>
        <end position="222"/>
    </location>
</feature>
<keyword evidence="2 6" id="KW-0812">Transmembrane</keyword>
<evidence type="ECO:0000256" key="2">
    <source>
        <dbReference type="ARBA" id="ARBA00022692"/>
    </source>
</evidence>
<dbReference type="GO" id="GO:0098542">
    <property type="term" value="P:defense response to other organism"/>
    <property type="evidence" value="ECO:0007669"/>
    <property type="project" value="InterPro"/>
</dbReference>
<dbReference type="PANTHER" id="PTHR31234:SF72">
    <property type="entry name" value="NDR1_HIN1-LIKE PROTEIN 6"/>
    <property type="match status" value="1"/>
</dbReference>
<gene>
    <name evidence="8" type="ORF">NE237_021548</name>
</gene>
<dbReference type="SUPFAM" id="SSF117070">
    <property type="entry name" value="LEA14-like"/>
    <property type="match status" value="1"/>
</dbReference>
<evidence type="ECO:0000259" key="7">
    <source>
        <dbReference type="Pfam" id="PF03168"/>
    </source>
</evidence>
<name>A0A9Q0K4Z3_9MAGN</name>
<evidence type="ECO:0000256" key="4">
    <source>
        <dbReference type="ARBA" id="ARBA00023136"/>
    </source>
</evidence>
<evidence type="ECO:0000256" key="3">
    <source>
        <dbReference type="ARBA" id="ARBA00022989"/>
    </source>
</evidence>
<keyword evidence="4 6" id="KW-0472">Membrane</keyword>
<evidence type="ECO:0000256" key="1">
    <source>
        <dbReference type="ARBA" id="ARBA00004167"/>
    </source>
</evidence>
<dbReference type="PANTHER" id="PTHR31234">
    <property type="entry name" value="LATE EMBRYOGENESIS ABUNDANT (LEA) HYDROXYPROLINE-RICH GLYCOPROTEIN FAMILY"/>
    <property type="match status" value="1"/>
</dbReference>
<comment type="caution">
    <text evidence="8">The sequence shown here is derived from an EMBL/GenBank/DDBJ whole genome shotgun (WGS) entry which is preliminary data.</text>
</comment>
<dbReference type="GO" id="GO:0005886">
    <property type="term" value="C:plasma membrane"/>
    <property type="evidence" value="ECO:0007669"/>
    <property type="project" value="TreeGrafter"/>
</dbReference>
<keyword evidence="3 6" id="KW-1133">Transmembrane helix</keyword>
<reference evidence="8" key="1">
    <citation type="journal article" date="2023" name="Plant J.">
        <title>The genome of the king protea, Protea cynaroides.</title>
        <authorList>
            <person name="Chang J."/>
            <person name="Duong T.A."/>
            <person name="Schoeman C."/>
            <person name="Ma X."/>
            <person name="Roodt D."/>
            <person name="Barker N."/>
            <person name="Li Z."/>
            <person name="Van de Peer Y."/>
            <person name="Mizrachi E."/>
        </authorList>
    </citation>
    <scope>NUCLEOTIDE SEQUENCE</scope>
    <source>
        <tissue evidence="8">Young leaves</tissue>
    </source>
</reference>
<organism evidence="8 9">
    <name type="scientific">Protea cynaroides</name>
    <dbReference type="NCBI Taxonomy" id="273540"/>
    <lineage>
        <taxon>Eukaryota</taxon>
        <taxon>Viridiplantae</taxon>
        <taxon>Streptophyta</taxon>
        <taxon>Embryophyta</taxon>
        <taxon>Tracheophyta</taxon>
        <taxon>Spermatophyta</taxon>
        <taxon>Magnoliopsida</taxon>
        <taxon>Proteales</taxon>
        <taxon>Proteaceae</taxon>
        <taxon>Protea</taxon>
    </lineage>
</organism>
<proteinExistence type="predicted"/>
<evidence type="ECO:0000313" key="9">
    <source>
        <dbReference type="Proteomes" id="UP001141806"/>
    </source>
</evidence>
<dbReference type="Proteomes" id="UP001141806">
    <property type="component" value="Unassembled WGS sequence"/>
</dbReference>
<evidence type="ECO:0000313" key="8">
    <source>
        <dbReference type="EMBL" id="KAJ4961638.1"/>
    </source>
</evidence>
<sequence>MAEQQKIHPVDPEAPPTAPLVPKGSTMSEKGDPVEQYPPVIRRSFPVVHSKPPKKRCSCCRCLCWTISLLILLVIIIAAVLGILYLVFQPKIPKYSIDGLTITDFSINTNMSLSAEFIVRLTIYNPNKKIGIYYENGSNLTAWYTSTKLCEGSLPKFYQGHKNTTVLDVELTGQIQNGTTVLQALSEQQQTGSIPLILDAKVPVRVKLGKLKLMKVKPHIRCNLEVDSLTENNLISIKSSSCKLKKISL</sequence>
<dbReference type="InterPro" id="IPR044839">
    <property type="entry name" value="NDR1-like"/>
</dbReference>
<dbReference type="InterPro" id="IPR004864">
    <property type="entry name" value="LEA_2"/>
</dbReference>